<feature type="compositionally biased region" description="Basic and acidic residues" evidence="1">
    <location>
        <begin position="746"/>
        <end position="758"/>
    </location>
</feature>
<feature type="compositionally biased region" description="Low complexity" evidence="1">
    <location>
        <begin position="59"/>
        <end position="76"/>
    </location>
</feature>
<feature type="compositionally biased region" description="Basic and acidic residues" evidence="1">
    <location>
        <begin position="784"/>
        <end position="793"/>
    </location>
</feature>
<feature type="region of interest" description="Disordered" evidence="1">
    <location>
        <begin position="1"/>
        <end position="76"/>
    </location>
</feature>
<feature type="compositionally biased region" description="Polar residues" evidence="1">
    <location>
        <begin position="229"/>
        <end position="246"/>
    </location>
</feature>
<name>A0AAD5TE25_9FUNG</name>
<evidence type="ECO:0000256" key="1">
    <source>
        <dbReference type="SAM" id="MobiDB-lite"/>
    </source>
</evidence>
<dbReference type="EMBL" id="JADGJQ010000118">
    <property type="protein sequence ID" value="KAJ3168698.1"/>
    <property type="molecule type" value="Genomic_DNA"/>
</dbReference>
<evidence type="ECO:0000313" key="3">
    <source>
        <dbReference type="Proteomes" id="UP001212152"/>
    </source>
</evidence>
<evidence type="ECO:0000313" key="2">
    <source>
        <dbReference type="EMBL" id="KAJ3168698.1"/>
    </source>
</evidence>
<feature type="compositionally biased region" description="Acidic residues" evidence="1">
    <location>
        <begin position="794"/>
        <end position="806"/>
    </location>
</feature>
<feature type="compositionally biased region" description="Low complexity" evidence="1">
    <location>
        <begin position="17"/>
        <end position="51"/>
    </location>
</feature>
<accession>A0AAD5TE25</accession>
<dbReference type="Proteomes" id="UP001212152">
    <property type="component" value="Unassembled WGS sequence"/>
</dbReference>
<organism evidence="2 3">
    <name type="scientific">Geranomyces variabilis</name>
    <dbReference type="NCBI Taxonomy" id="109894"/>
    <lineage>
        <taxon>Eukaryota</taxon>
        <taxon>Fungi</taxon>
        <taxon>Fungi incertae sedis</taxon>
        <taxon>Chytridiomycota</taxon>
        <taxon>Chytridiomycota incertae sedis</taxon>
        <taxon>Chytridiomycetes</taxon>
        <taxon>Spizellomycetales</taxon>
        <taxon>Powellomycetaceae</taxon>
        <taxon>Geranomyces</taxon>
    </lineage>
</organism>
<feature type="compositionally biased region" description="Low complexity" evidence="1">
    <location>
        <begin position="759"/>
        <end position="782"/>
    </location>
</feature>
<protein>
    <submittedName>
        <fullName evidence="2">Uncharacterized protein</fullName>
    </submittedName>
</protein>
<feature type="region of interest" description="Disordered" evidence="1">
    <location>
        <begin position="192"/>
        <end position="440"/>
    </location>
</feature>
<proteinExistence type="predicted"/>
<sequence>MRRSRVRDLLLNPDGKPAAPLTGPVAAATAATAASNGPASPPAALSPVGSPFASPNRVSTTSTASASSPGSSSSAPPVRLLSFTVITSRGSVDSEVADNQSLGDLLDQVSQQLGASGSHKLVQAKTLDGRNFYPSDSAAIVHRKDHILLALFPEEVENVPQPFQKVFENHHVPPTPPAAADTSFELADDLAPVRGPSISRPGALSRRTAVRRKDTVEKPTGENDVETSEGLTSSTLAAEQTVSTAAPATPPQVSSPLKAAIPPPSPPPQPPAMGGGVPLSASAPPPPPLPPAPPLEPVIPSASPAPPPAPPPPPPPITSSGPPHAPPPPPVIRGGPPPPPPPPPVMGGGPPPPPPPPPVMGGGPPPPPPPPPVMGGGPPPPPPPPPVMGGGPPAPPPPPPIMGGGPPPPPPPPPMIGGGPPPPPPPPPPGGAPAPAPAEAAPLDGQAAFLAELKNPKRKLRKVQLPPERPVVIPVEPAPVDTEGEKNDLYIEMLGYMQAPGGNVEELAEKCQALTHTARGFIFTLVRRGWVNAYRLNSSLPSCPAKPCTVWPGREWTNAIQIPDVDEPPTPRASTNGGKTVVVIATVALYRFDEKAQQHGLDRLVLVPGPRFPAKVAPFAHAEPPSTNANTMAARKQWEEYHRLRTEHEQSDRPQYDLITGKLMSTDASLVAAHAQLEQTIGDIRAMSEALRGVFGECTVWELRRLVESIPARIREVKKRLEMDSGIIIRDEAVKLTPEFLARGWEGEKKNRPEEKEAAAVAKPTTMPAAKTTPAAKMASAAEGDERKPHFADNDNDEEKEEEELLPLDSNVDALLRKKTTLQVDGIPANFLLGLLKQNRAAAAAGKQRAAMFAKGGSSPMGREVRRAPTI</sequence>
<feature type="compositionally biased region" description="Pro residues" evidence="1">
    <location>
        <begin position="283"/>
        <end position="436"/>
    </location>
</feature>
<feature type="region of interest" description="Disordered" evidence="1">
    <location>
        <begin position="746"/>
        <end position="806"/>
    </location>
</feature>
<dbReference type="AlphaFoldDB" id="A0AAD5TE25"/>
<reference evidence="2" key="1">
    <citation type="submission" date="2020-05" db="EMBL/GenBank/DDBJ databases">
        <title>Phylogenomic resolution of chytrid fungi.</title>
        <authorList>
            <person name="Stajich J.E."/>
            <person name="Amses K."/>
            <person name="Simmons R."/>
            <person name="Seto K."/>
            <person name="Myers J."/>
            <person name="Bonds A."/>
            <person name="Quandt C.A."/>
            <person name="Barry K."/>
            <person name="Liu P."/>
            <person name="Grigoriev I."/>
            <person name="Longcore J.E."/>
            <person name="James T.Y."/>
        </authorList>
    </citation>
    <scope>NUCLEOTIDE SEQUENCE</scope>
    <source>
        <strain evidence="2">JEL0379</strain>
    </source>
</reference>
<feature type="compositionally biased region" description="Pro residues" evidence="1">
    <location>
        <begin position="261"/>
        <end position="271"/>
    </location>
</feature>
<feature type="compositionally biased region" description="Basic and acidic residues" evidence="1">
    <location>
        <begin position="211"/>
        <end position="221"/>
    </location>
</feature>
<gene>
    <name evidence="2" type="ORF">HDU87_000986</name>
</gene>
<comment type="caution">
    <text evidence="2">The sequence shown here is derived from an EMBL/GenBank/DDBJ whole genome shotgun (WGS) entry which is preliminary data.</text>
</comment>
<keyword evidence="3" id="KW-1185">Reference proteome</keyword>